<keyword evidence="2" id="KW-0472">Membrane</keyword>
<accession>A0A165DEW3</accession>
<dbReference type="Proteomes" id="UP000076871">
    <property type="component" value="Unassembled WGS sequence"/>
</dbReference>
<feature type="region of interest" description="Disordered" evidence="1">
    <location>
        <begin position="77"/>
        <end position="108"/>
    </location>
</feature>
<feature type="compositionally biased region" description="Polar residues" evidence="1">
    <location>
        <begin position="91"/>
        <end position="108"/>
    </location>
</feature>
<dbReference type="AlphaFoldDB" id="A0A165DEW3"/>
<reference evidence="3 4" key="1">
    <citation type="journal article" date="2016" name="Mol. Biol. Evol.">
        <title>Comparative Genomics of Early-Diverging Mushroom-Forming Fungi Provides Insights into the Origins of Lignocellulose Decay Capabilities.</title>
        <authorList>
            <person name="Nagy L.G."/>
            <person name="Riley R."/>
            <person name="Tritt A."/>
            <person name="Adam C."/>
            <person name="Daum C."/>
            <person name="Floudas D."/>
            <person name="Sun H."/>
            <person name="Yadav J.S."/>
            <person name="Pangilinan J."/>
            <person name="Larsson K.H."/>
            <person name="Matsuura K."/>
            <person name="Barry K."/>
            <person name="Labutti K."/>
            <person name="Kuo R."/>
            <person name="Ohm R.A."/>
            <person name="Bhattacharya S.S."/>
            <person name="Shirouzu T."/>
            <person name="Yoshinaga Y."/>
            <person name="Martin F.M."/>
            <person name="Grigoriev I.V."/>
            <person name="Hibbett D.S."/>
        </authorList>
    </citation>
    <scope>NUCLEOTIDE SEQUENCE [LARGE SCALE GENOMIC DNA]</scope>
    <source>
        <strain evidence="3 4">93-53</strain>
    </source>
</reference>
<keyword evidence="4" id="KW-1185">Reference proteome</keyword>
<dbReference type="EMBL" id="KV427634">
    <property type="protein sequence ID" value="KZT04736.1"/>
    <property type="molecule type" value="Genomic_DNA"/>
</dbReference>
<dbReference type="GeneID" id="63826283"/>
<dbReference type="InParanoid" id="A0A165DEW3"/>
<proteinExistence type="predicted"/>
<name>A0A165DEW3_9APHY</name>
<keyword evidence="2" id="KW-0812">Transmembrane</keyword>
<organism evidence="3 4">
    <name type="scientific">Laetiporus sulphureus 93-53</name>
    <dbReference type="NCBI Taxonomy" id="1314785"/>
    <lineage>
        <taxon>Eukaryota</taxon>
        <taxon>Fungi</taxon>
        <taxon>Dikarya</taxon>
        <taxon>Basidiomycota</taxon>
        <taxon>Agaricomycotina</taxon>
        <taxon>Agaricomycetes</taxon>
        <taxon>Polyporales</taxon>
        <taxon>Laetiporus</taxon>
    </lineage>
</organism>
<keyword evidence="2" id="KW-1133">Transmembrane helix</keyword>
<sequence>MNRRTSQWLDTYAPGKYTFLIWYTGLGCTLYSASPKGLLPMGRILILDKSERKPEDTSYVTLLPSYEQNMSQTLWRPFHSGGEASPELKTNHSISTDNITSSKFVDKR</sequence>
<evidence type="ECO:0000313" key="4">
    <source>
        <dbReference type="Proteomes" id="UP000076871"/>
    </source>
</evidence>
<dbReference type="RefSeq" id="XP_040762476.1">
    <property type="nucleotide sequence ID" value="XM_040909254.1"/>
</dbReference>
<evidence type="ECO:0000256" key="1">
    <source>
        <dbReference type="SAM" id="MobiDB-lite"/>
    </source>
</evidence>
<gene>
    <name evidence="3" type="ORF">LAESUDRAFT_727609</name>
</gene>
<evidence type="ECO:0000313" key="3">
    <source>
        <dbReference type="EMBL" id="KZT04736.1"/>
    </source>
</evidence>
<feature type="transmembrane region" description="Helical" evidence="2">
    <location>
        <begin position="20"/>
        <end position="39"/>
    </location>
</feature>
<protein>
    <submittedName>
        <fullName evidence="3">Uncharacterized protein</fullName>
    </submittedName>
</protein>
<dbReference type="PROSITE" id="PS51257">
    <property type="entry name" value="PROKAR_LIPOPROTEIN"/>
    <property type="match status" value="1"/>
</dbReference>
<evidence type="ECO:0000256" key="2">
    <source>
        <dbReference type="SAM" id="Phobius"/>
    </source>
</evidence>